<keyword evidence="2" id="KW-0472">Membrane</keyword>
<proteinExistence type="predicted"/>
<keyword evidence="2" id="KW-0812">Transmembrane</keyword>
<dbReference type="Proteomes" id="UP000249590">
    <property type="component" value="Unassembled WGS sequence"/>
</dbReference>
<dbReference type="NCBIfam" id="TIGR01760">
    <property type="entry name" value="tape_meas_TP901"/>
    <property type="match status" value="1"/>
</dbReference>
<dbReference type="PANTHER" id="PTHR37813:SF1">
    <property type="entry name" value="FELS-2 PROPHAGE PROTEIN"/>
    <property type="match status" value="1"/>
</dbReference>
<protein>
    <submittedName>
        <fullName evidence="4">Phage tail tape measure protein</fullName>
    </submittedName>
</protein>
<dbReference type="RefSeq" id="WP_111349255.1">
    <property type="nucleotide sequence ID" value="NZ_QHHQ01000005.1"/>
</dbReference>
<sequence length="1117" mass="112891">MAGSAVIGALRVNLGIDTAAFTKGLDGASKSLASAGKSMQSVGAKMSIGITAPVVAFGASIVKTAGDFEAAMNNVGAVTSASGDQMAALADQAKLLGRTTQFSASQAADAMGFLGMAGFSAEQIMAALPGTLQLAAAAQMDLASSADIVSNVMSGYALEAKDLGRINDVLVKTFTRTNTDLRQLGEAMKYAGPVASSAGISFEEAAAALGLMGNAGIQASMAGTSLKGAISRVLTPTKTVSKAMAKAGLNFTDAQGRLIGLDEIIRQLEPHADDAGLFMQLFGQRAGPAMAALVSQGSDALVGLTDELENSGGTAERIANAQMKGFNGAMKSLISAFEGLKLAIADSGLLDWATQAVQALTGFIQTLGETNPAILKWGTILAGVAAALGPVVMAIGAVALALSAISLPVAGGIAAVVGLGGAFLAFGDQISAALGRVWTWLKQTFGPPLEELTHAAGNVLRALGELFETVFGGDTGDVMSGMSEALGDLWRNVSGIVRDGAVKLLVNLIRGLALVLRGTETVVRTLVQLFQGDFKGAFDTIGTAASELKDTIFNAFAEMGATVGAAIAEVASTIWNGLQAIPSQVRQIGVDIVNGLANGILSRKAYLMSTVTGLALLIPYLFRKETRTQSPSQVMHEVGADIMAGLERGMEAGEGGVVETVKRIASSVIGAFSGIGDGGLADKLSSAWSSIKGAMSRSASVDVASGVGLDAASGAGSLDAAAVSVRSFLAAVSELSASEVLQGVRAGVDGLMAAITGFGSSVLGVAEIVRVEFLTALAGVGEAAASVRDGLVNAFVQMVEPVRAAVGQIAAAVMQAFAELPARMVEVGRQIVQGLIDGVRSMAASAVETVRSVGSSMYNAVTGYFDIRSPSQLMHDVGINVMAGLQNGLQAGQVGVVGAAQQTAAQVQQAIAMVQGAGDPWAGLKTSTDAATGSLQSMENVGQSLGSTIGGAFKSLIDGSKSVKEVLADLLGKLADMFFNQGFQAIVGAFGGTGTNGSGGFLSGLLGGLANAFKGIAGFAAGGVMEFGGGNNSMDSHLAAFRVSAGEKVKVTRGDEEARAGAGSVGVTVNVEGANGDQHVINLVKQGVQVGMQQLSKQLEGPALLERIDSAQLRFQT</sequence>
<organism evidence="4 5">
    <name type="scientific">Acuticoccus sediminis</name>
    <dbReference type="NCBI Taxonomy" id="2184697"/>
    <lineage>
        <taxon>Bacteria</taxon>
        <taxon>Pseudomonadati</taxon>
        <taxon>Pseudomonadota</taxon>
        <taxon>Alphaproteobacteria</taxon>
        <taxon>Hyphomicrobiales</taxon>
        <taxon>Amorphaceae</taxon>
        <taxon>Acuticoccus</taxon>
    </lineage>
</organism>
<comment type="caution">
    <text evidence="4">The sequence shown here is derived from an EMBL/GenBank/DDBJ whole genome shotgun (WGS) entry which is preliminary data.</text>
</comment>
<dbReference type="InterPro" id="IPR010090">
    <property type="entry name" value="Phage_tape_meas"/>
</dbReference>
<feature type="transmembrane region" description="Helical" evidence="2">
    <location>
        <begin position="380"/>
        <end position="401"/>
    </location>
</feature>
<feature type="transmembrane region" description="Helical" evidence="2">
    <location>
        <begin position="407"/>
        <end position="426"/>
    </location>
</feature>
<keyword evidence="2" id="KW-1133">Transmembrane helix</keyword>
<reference evidence="4 5" key="1">
    <citation type="submission" date="2018-05" db="EMBL/GenBank/DDBJ databases">
        <title>Acuticoccus sediminis sp. nov., isolated from deep-sea sediment of Indian Ocean.</title>
        <authorList>
            <person name="Liu X."/>
            <person name="Lai Q."/>
            <person name="Du Y."/>
            <person name="Sun F."/>
            <person name="Zhang X."/>
            <person name="Wang S."/>
            <person name="Shao Z."/>
        </authorList>
    </citation>
    <scope>NUCLEOTIDE SEQUENCE [LARGE SCALE GENOMIC DNA]</scope>
    <source>
        <strain evidence="4 5">PTG4-2</strain>
    </source>
</reference>
<gene>
    <name evidence="4" type="ORF">DLJ53_21840</name>
</gene>
<name>A0A8B2NQA3_9HYPH</name>
<dbReference type="PANTHER" id="PTHR37813">
    <property type="entry name" value="FELS-2 PROPHAGE PROTEIN"/>
    <property type="match status" value="1"/>
</dbReference>
<feature type="domain" description="Phage tail tape measure protein" evidence="3">
    <location>
        <begin position="91"/>
        <end position="282"/>
    </location>
</feature>
<dbReference type="Pfam" id="PF10145">
    <property type="entry name" value="PhageMin_Tail"/>
    <property type="match status" value="1"/>
</dbReference>
<dbReference type="OrthoDB" id="5461326at2"/>
<evidence type="ECO:0000256" key="2">
    <source>
        <dbReference type="SAM" id="Phobius"/>
    </source>
</evidence>
<dbReference type="EMBL" id="QHHQ01000005">
    <property type="protein sequence ID" value="RAH99191.1"/>
    <property type="molecule type" value="Genomic_DNA"/>
</dbReference>
<keyword evidence="1" id="KW-1188">Viral release from host cell</keyword>
<keyword evidence="5" id="KW-1185">Reference proteome</keyword>
<evidence type="ECO:0000313" key="4">
    <source>
        <dbReference type="EMBL" id="RAH99191.1"/>
    </source>
</evidence>
<evidence type="ECO:0000256" key="1">
    <source>
        <dbReference type="ARBA" id="ARBA00022612"/>
    </source>
</evidence>
<evidence type="ECO:0000313" key="5">
    <source>
        <dbReference type="Proteomes" id="UP000249590"/>
    </source>
</evidence>
<accession>A0A8B2NQA3</accession>
<dbReference type="AlphaFoldDB" id="A0A8B2NQA3"/>
<evidence type="ECO:0000259" key="3">
    <source>
        <dbReference type="Pfam" id="PF10145"/>
    </source>
</evidence>